<evidence type="ECO:0000256" key="1">
    <source>
        <dbReference type="ARBA" id="ARBA00022908"/>
    </source>
</evidence>
<evidence type="ECO:0000313" key="5">
    <source>
        <dbReference type="EMBL" id="CAG4905977.1"/>
    </source>
</evidence>
<dbReference type="AlphaFoldDB" id="A0A9N8X230"/>
<dbReference type="GO" id="GO:0006310">
    <property type="term" value="P:DNA recombination"/>
    <property type="evidence" value="ECO:0007669"/>
    <property type="project" value="UniProtKB-KW"/>
</dbReference>
<evidence type="ECO:0000256" key="2">
    <source>
        <dbReference type="ARBA" id="ARBA00023125"/>
    </source>
</evidence>
<keyword evidence="6" id="KW-1185">Reference proteome</keyword>
<dbReference type="GO" id="GO:0015074">
    <property type="term" value="P:DNA integration"/>
    <property type="evidence" value="ECO:0007669"/>
    <property type="project" value="UniProtKB-KW"/>
</dbReference>
<dbReference type="RefSeq" id="WP_228879262.1">
    <property type="nucleotide sequence ID" value="NZ_CAJQZC010000006.1"/>
</dbReference>
<comment type="caution">
    <text evidence="5">The sequence shown here is derived from an EMBL/GenBank/DDBJ whole genome shotgun (WGS) entry which is preliminary data.</text>
</comment>
<dbReference type="Gene3D" id="1.10.150.130">
    <property type="match status" value="1"/>
</dbReference>
<dbReference type="InterPro" id="IPR010998">
    <property type="entry name" value="Integrase_recombinase_N"/>
</dbReference>
<gene>
    <name evidence="5" type="ORF">LMG31841_03510</name>
</gene>
<evidence type="ECO:0000313" key="6">
    <source>
        <dbReference type="Proteomes" id="UP000789704"/>
    </source>
</evidence>
<keyword evidence="1" id="KW-0229">DNA integration</keyword>
<keyword evidence="3" id="KW-0233">DNA recombination</keyword>
<protein>
    <recommendedName>
        <fullName evidence="4">Tyr recombinase domain-containing protein</fullName>
    </recommendedName>
</protein>
<dbReference type="InterPro" id="IPR013762">
    <property type="entry name" value="Integrase-like_cat_sf"/>
</dbReference>
<proteinExistence type="predicted"/>
<dbReference type="PANTHER" id="PTHR30349:SF94">
    <property type="entry name" value="INTEGRASE_RECOMBINASE HI_1414-RELATED"/>
    <property type="match status" value="1"/>
</dbReference>
<dbReference type="InterPro" id="IPR050090">
    <property type="entry name" value="Tyrosine_recombinase_XerCD"/>
</dbReference>
<dbReference type="PROSITE" id="PS51898">
    <property type="entry name" value="TYR_RECOMBINASE"/>
    <property type="match status" value="1"/>
</dbReference>
<dbReference type="GO" id="GO:0003677">
    <property type="term" value="F:DNA binding"/>
    <property type="evidence" value="ECO:0007669"/>
    <property type="project" value="UniProtKB-KW"/>
</dbReference>
<feature type="domain" description="Tyr recombinase" evidence="4">
    <location>
        <begin position="115"/>
        <end position="310"/>
    </location>
</feature>
<dbReference type="InterPro" id="IPR002104">
    <property type="entry name" value="Integrase_catalytic"/>
</dbReference>
<dbReference type="Gene3D" id="1.10.443.10">
    <property type="entry name" value="Intergrase catalytic core"/>
    <property type="match status" value="1"/>
</dbReference>
<evidence type="ECO:0000256" key="3">
    <source>
        <dbReference type="ARBA" id="ARBA00023172"/>
    </source>
</evidence>
<dbReference type="EMBL" id="CAJQZC010000006">
    <property type="protein sequence ID" value="CAG4905977.1"/>
    <property type="molecule type" value="Genomic_DNA"/>
</dbReference>
<evidence type="ECO:0000259" key="4">
    <source>
        <dbReference type="PROSITE" id="PS51898"/>
    </source>
</evidence>
<dbReference type="Pfam" id="PF00589">
    <property type="entry name" value="Phage_integrase"/>
    <property type="match status" value="1"/>
</dbReference>
<keyword evidence="2" id="KW-0238">DNA-binding</keyword>
<dbReference type="PANTHER" id="PTHR30349">
    <property type="entry name" value="PHAGE INTEGRASE-RELATED"/>
    <property type="match status" value="1"/>
</dbReference>
<dbReference type="Proteomes" id="UP000789704">
    <property type="component" value="Unassembled WGS sequence"/>
</dbReference>
<name>A0A9N8X230_9BURK</name>
<dbReference type="InterPro" id="IPR011010">
    <property type="entry name" value="DNA_brk_join_enz"/>
</dbReference>
<sequence length="336" mass="38939">MKLTRLRNPIVPTLAAIIDRYLREVSVLKKGLIAEQSIARTWLATRLAGRPINRIRNTDLIEIRDAWAETKAASTVVRRLAFLSHVYTVLRKDWGWTELANPVQLVRRPTVNDARDRRLFDRIQLRGISEADCPREELDWIIQSTRSVELPVIVTVASESCMRRSEICGIQREHVDLVHGVVRLLDTKNGSARDVPLTPLAKETLRRWLVGKPLRGRIFSMRPGSVTRAFIRARRRARKCYEALCRRHARRPNPAYFHDLRFHDLRHESTSALAPVFELHELAKITGHTDTRMLLRYYHPNGWELSQKIARSPLGKRQLQMLRESRLTAHVSSSLR</sequence>
<organism evidence="5 6">
    <name type="scientific">Paraburkholderia saeva</name>
    <dbReference type="NCBI Taxonomy" id="2777537"/>
    <lineage>
        <taxon>Bacteria</taxon>
        <taxon>Pseudomonadati</taxon>
        <taxon>Pseudomonadota</taxon>
        <taxon>Betaproteobacteria</taxon>
        <taxon>Burkholderiales</taxon>
        <taxon>Burkholderiaceae</taxon>
        <taxon>Paraburkholderia</taxon>
    </lineage>
</organism>
<dbReference type="SUPFAM" id="SSF56349">
    <property type="entry name" value="DNA breaking-rejoining enzymes"/>
    <property type="match status" value="1"/>
</dbReference>
<reference evidence="5" key="1">
    <citation type="submission" date="2021-04" db="EMBL/GenBank/DDBJ databases">
        <authorList>
            <person name="Vanwijnsberghe S."/>
        </authorList>
    </citation>
    <scope>NUCLEOTIDE SEQUENCE</scope>
    <source>
        <strain evidence="5">LMG 31841</strain>
    </source>
</reference>
<accession>A0A9N8X230</accession>